<dbReference type="Proteomes" id="UP001140011">
    <property type="component" value="Unassembled WGS sequence"/>
</dbReference>
<dbReference type="Pfam" id="PF15932">
    <property type="entry name" value="DUF4748"/>
    <property type="match status" value="1"/>
</dbReference>
<proteinExistence type="predicted"/>
<evidence type="ECO:0000313" key="1">
    <source>
        <dbReference type="EMBL" id="KAJ2757442.1"/>
    </source>
</evidence>
<dbReference type="AlphaFoldDB" id="A0A9W8H4E4"/>
<name>A0A9W8H4E4_9FUNG</name>
<dbReference type="OrthoDB" id="5577787at2759"/>
<sequence>MGMIKNNPKSILVAWTGVIVVGFVTFVFAKDLVGNERRADNIRRIKQERRSAAYSEFNKNLDKEHSSNDSK</sequence>
<accession>A0A9W8H4E4</accession>
<dbReference type="InterPro" id="IPR031833">
    <property type="entry name" value="DUF4748"/>
</dbReference>
<reference evidence="1" key="1">
    <citation type="submission" date="2022-07" db="EMBL/GenBank/DDBJ databases">
        <title>Phylogenomic reconstructions and comparative analyses of Kickxellomycotina fungi.</title>
        <authorList>
            <person name="Reynolds N.K."/>
            <person name="Stajich J.E."/>
            <person name="Barry K."/>
            <person name="Grigoriev I.V."/>
            <person name="Crous P."/>
            <person name="Smith M.E."/>
        </authorList>
    </citation>
    <scope>NUCLEOTIDE SEQUENCE</scope>
    <source>
        <strain evidence="1">BCRC 34297</strain>
    </source>
</reference>
<organism evidence="1 2">
    <name type="scientific">Coemansia pectinata</name>
    <dbReference type="NCBI Taxonomy" id="1052879"/>
    <lineage>
        <taxon>Eukaryota</taxon>
        <taxon>Fungi</taxon>
        <taxon>Fungi incertae sedis</taxon>
        <taxon>Zoopagomycota</taxon>
        <taxon>Kickxellomycotina</taxon>
        <taxon>Kickxellomycetes</taxon>
        <taxon>Kickxellales</taxon>
        <taxon>Kickxellaceae</taxon>
        <taxon>Coemansia</taxon>
    </lineage>
</organism>
<gene>
    <name evidence="1" type="ORF">GGI19_000043</name>
</gene>
<dbReference type="EMBL" id="JANBUH010000001">
    <property type="protein sequence ID" value="KAJ2757442.1"/>
    <property type="molecule type" value="Genomic_DNA"/>
</dbReference>
<keyword evidence="2" id="KW-1185">Reference proteome</keyword>
<comment type="caution">
    <text evidence="1">The sequence shown here is derived from an EMBL/GenBank/DDBJ whole genome shotgun (WGS) entry which is preliminary data.</text>
</comment>
<protein>
    <submittedName>
        <fullName evidence="1">Uncharacterized protein</fullName>
    </submittedName>
</protein>
<evidence type="ECO:0000313" key="2">
    <source>
        <dbReference type="Proteomes" id="UP001140011"/>
    </source>
</evidence>